<dbReference type="InterPro" id="IPR009006">
    <property type="entry name" value="Ala_racemase/Decarboxylase_C"/>
</dbReference>
<dbReference type="InterPro" id="IPR022657">
    <property type="entry name" value="De-COase2_CS"/>
</dbReference>
<dbReference type="Gene3D" id="3.20.20.10">
    <property type="entry name" value="Alanine racemase"/>
    <property type="match status" value="1"/>
</dbReference>
<dbReference type="InterPro" id="IPR000183">
    <property type="entry name" value="Orn/DAP/Arg_de-COase"/>
</dbReference>
<dbReference type="PROSITE" id="PS00879">
    <property type="entry name" value="ODR_DC_2_2"/>
    <property type="match status" value="1"/>
</dbReference>
<name>A0A1R1MK77_9BACT</name>
<evidence type="ECO:0000256" key="1">
    <source>
        <dbReference type="ARBA" id="ARBA00001933"/>
    </source>
</evidence>
<dbReference type="GO" id="GO:0008836">
    <property type="term" value="F:diaminopimelate decarboxylase activity"/>
    <property type="evidence" value="ECO:0007669"/>
    <property type="project" value="TreeGrafter"/>
</dbReference>
<protein>
    <submittedName>
        <fullName evidence="5">Diaminopimelate decarboxylase</fullName>
    </submittedName>
</protein>
<dbReference type="PANTHER" id="PTHR43727:SF2">
    <property type="entry name" value="GROUP IV DECARBOXYLASE"/>
    <property type="match status" value="1"/>
</dbReference>
<dbReference type="AlphaFoldDB" id="A0A1R1MK77"/>
<organism evidence="5 6">
    <name type="scientific">Desulfurobacterium indicum</name>
    <dbReference type="NCBI Taxonomy" id="1914305"/>
    <lineage>
        <taxon>Bacteria</taxon>
        <taxon>Pseudomonadati</taxon>
        <taxon>Aquificota</taxon>
        <taxon>Aquificia</taxon>
        <taxon>Desulfurobacteriales</taxon>
        <taxon>Desulfurobacteriaceae</taxon>
        <taxon>Desulfurobacterium</taxon>
    </lineage>
</organism>
<proteinExistence type="predicted"/>
<accession>A0A1R1MK77</accession>
<feature type="modified residue" description="N6-(pyridoxal phosphate)lysine" evidence="3">
    <location>
        <position position="85"/>
    </location>
</feature>
<dbReference type="PANTHER" id="PTHR43727">
    <property type="entry name" value="DIAMINOPIMELATE DECARBOXYLASE"/>
    <property type="match status" value="1"/>
</dbReference>
<dbReference type="SUPFAM" id="SSF50621">
    <property type="entry name" value="Alanine racemase C-terminal domain-like"/>
    <property type="match status" value="1"/>
</dbReference>
<dbReference type="SUPFAM" id="SSF51419">
    <property type="entry name" value="PLP-binding barrel"/>
    <property type="match status" value="1"/>
</dbReference>
<dbReference type="GO" id="GO:0009089">
    <property type="term" value="P:lysine biosynthetic process via diaminopimelate"/>
    <property type="evidence" value="ECO:0007669"/>
    <property type="project" value="TreeGrafter"/>
</dbReference>
<dbReference type="STRING" id="1914305.BLW93_06610"/>
<feature type="domain" description="Orn/DAP/Arg decarboxylase 2 N-terminal" evidence="4">
    <location>
        <begin position="64"/>
        <end position="311"/>
    </location>
</feature>
<keyword evidence="2 3" id="KW-0663">Pyridoxal phosphate</keyword>
<reference evidence="5 6" key="1">
    <citation type="submission" date="2016-10" db="EMBL/GenBank/DDBJ databases">
        <title>Genome sequence of a sulfur-reducing bacterium Desulfurobacterium indicum K6013.</title>
        <authorList>
            <person name="Cao J."/>
            <person name="Shao Z."/>
            <person name="Alain K."/>
            <person name="Jebbar M."/>
        </authorList>
    </citation>
    <scope>NUCLEOTIDE SEQUENCE [LARGE SCALE GENOMIC DNA]</scope>
    <source>
        <strain evidence="5 6">K6013</strain>
    </source>
</reference>
<evidence type="ECO:0000313" key="5">
    <source>
        <dbReference type="EMBL" id="OMH40169.1"/>
    </source>
</evidence>
<dbReference type="Gene3D" id="2.40.37.10">
    <property type="entry name" value="Lyase, Ornithine Decarboxylase, Chain A, domain 1"/>
    <property type="match status" value="1"/>
</dbReference>
<comment type="cofactor">
    <cofactor evidence="1 3">
        <name>pyridoxal 5'-phosphate</name>
        <dbReference type="ChEBI" id="CHEBI:597326"/>
    </cofactor>
</comment>
<dbReference type="InterPro" id="IPR029066">
    <property type="entry name" value="PLP-binding_barrel"/>
</dbReference>
<dbReference type="EMBL" id="MOEN01000025">
    <property type="protein sequence ID" value="OMH40169.1"/>
    <property type="molecule type" value="Genomic_DNA"/>
</dbReference>
<evidence type="ECO:0000313" key="6">
    <source>
        <dbReference type="Proteomes" id="UP000187408"/>
    </source>
</evidence>
<evidence type="ECO:0000256" key="2">
    <source>
        <dbReference type="ARBA" id="ARBA00022898"/>
    </source>
</evidence>
<dbReference type="InterPro" id="IPR022644">
    <property type="entry name" value="De-COase2_N"/>
</dbReference>
<dbReference type="PRINTS" id="PR01179">
    <property type="entry name" value="ODADCRBXLASE"/>
</dbReference>
<gene>
    <name evidence="5" type="ORF">BLW93_06610</name>
</gene>
<comment type="caution">
    <text evidence="5">The sequence shown here is derived from an EMBL/GenBank/DDBJ whole genome shotgun (WGS) entry which is preliminary data.</text>
</comment>
<keyword evidence="6" id="KW-1185">Reference proteome</keyword>
<evidence type="ECO:0000259" key="4">
    <source>
        <dbReference type="Pfam" id="PF02784"/>
    </source>
</evidence>
<dbReference type="Pfam" id="PF02784">
    <property type="entry name" value="Orn_Arg_deC_N"/>
    <property type="match status" value="1"/>
</dbReference>
<dbReference type="CDD" id="cd06841">
    <property type="entry name" value="PLPDE_III_MccE_like"/>
    <property type="match status" value="1"/>
</dbReference>
<feature type="active site" description="Proton donor" evidence="3">
    <location>
        <position position="373"/>
    </location>
</feature>
<evidence type="ECO:0000256" key="3">
    <source>
        <dbReference type="PIRSR" id="PIRSR600183-50"/>
    </source>
</evidence>
<dbReference type="Proteomes" id="UP000187408">
    <property type="component" value="Unassembled WGS sequence"/>
</dbReference>
<dbReference type="RefSeq" id="WP_076713311.1">
    <property type="nucleotide sequence ID" value="NZ_MOEN01000025.1"/>
</dbReference>
<dbReference type="OrthoDB" id="9805604at2"/>
<sequence length="453" mass="51020">MKKAYEKPAIFKLHTGMMNKFGSFASPLSRKIRKEIDGVKISELVEKFGTPLFVFSEKALRSKFREIKRAFTTRYPNVEFSWSYKTNYLDAICAILHDEGETAEVVSEFEYQKARRLGVRGNEIVFNGPYKPVDALKVAVAEGARINIDTFEEIADLEEVAAELGIKPKVAIRLNMDTGIHPQWSRFGFNLESGQAFDAVKRIAFGGKLELAGLHCHIGTFILEPKAYETEVRKMVDFAYKVEDEFGFKIEYIDIGGGFPSKNRLKGVYLPPEVVVPSIDEIADRICSALLSSLRPGDFPKLIIESGRAIVDEAGYLIAKVHATKRLPDGRKGYILDAGVNILFTAFWYHFNVEIDREVQGPSEPCVLYGPLCMNIDVVDELAYLPPLPRGTNLILSPVGAYNVTQWMQFIRYRPNVVLIGQNGEVDLIREAETLEDIVGRERLPERLKLNGN</sequence>